<sequence>MKKANYPFHVLIKPIGPVCNIACEYCFYLGKEKLFSYKKKTDFQMSEDTLETFVKQYIKGQPYGTIEVNFTWQGGEPTLLKIFYV</sequence>
<dbReference type="InterPro" id="IPR058240">
    <property type="entry name" value="rSAM_sf"/>
</dbReference>
<dbReference type="AlphaFoldDB" id="X1URZ7"/>
<dbReference type="InterPro" id="IPR013785">
    <property type="entry name" value="Aldolase_TIM"/>
</dbReference>
<organism evidence="6">
    <name type="scientific">marine sediment metagenome</name>
    <dbReference type="NCBI Taxonomy" id="412755"/>
    <lineage>
        <taxon>unclassified sequences</taxon>
        <taxon>metagenomes</taxon>
        <taxon>ecological metagenomes</taxon>
    </lineage>
</organism>
<dbReference type="SUPFAM" id="SSF102114">
    <property type="entry name" value="Radical SAM enzymes"/>
    <property type="match status" value="1"/>
</dbReference>
<evidence type="ECO:0000256" key="3">
    <source>
        <dbReference type="ARBA" id="ARBA00023004"/>
    </source>
</evidence>
<keyword evidence="4" id="KW-0411">Iron-sulfur</keyword>
<evidence type="ECO:0000256" key="1">
    <source>
        <dbReference type="ARBA" id="ARBA00022691"/>
    </source>
</evidence>
<evidence type="ECO:0008006" key="7">
    <source>
        <dbReference type="Google" id="ProtNLM"/>
    </source>
</evidence>
<keyword evidence="3" id="KW-0408">Iron</keyword>
<proteinExistence type="inferred from homology"/>
<keyword evidence="1" id="KW-0949">S-adenosyl-L-methionine</keyword>
<protein>
    <recommendedName>
        <fullName evidence="7">Radical SAM core domain-containing protein</fullName>
    </recommendedName>
</protein>
<dbReference type="SFLD" id="SFLDG01067">
    <property type="entry name" value="SPASM/twitch_domain_containing"/>
    <property type="match status" value="1"/>
</dbReference>
<dbReference type="GO" id="GO:0016491">
    <property type="term" value="F:oxidoreductase activity"/>
    <property type="evidence" value="ECO:0007669"/>
    <property type="project" value="InterPro"/>
</dbReference>
<dbReference type="GO" id="GO:0051536">
    <property type="term" value="F:iron-sulfur cluster binding"/>
    <property type="evidence" value="ECO:0007669"/>
    <property type="project" value="UniProtKB-KW"/>
</dbReference>
<name>X1URZ7_9ZZZZ</name>
<evidence type="ECO:0000313" key="6">
    <source>
        <dbReference type="EMBL" id="GAJ20278.1"/>
    </source>
</evidence>
<dbReference type="SFLD" id="SFLDS00029">
    <property type="entry name" value="Radical_SAM"/>
    <property type="match status" value="1"/>
</dbReference>
<reference evidence="6" key="1">
    <citation type="journal article" date="2014" name="Front. Microbiol.">
        <title>High frequency of phylogenetically diverse reductive dehalogenase-homologous genes in deep subseafloor sedimentary metagenomes.</title>
        <authorList>
            <person name="Kawai M."/>
            <person name="Futagami T."/>
            <person name="Toyoda A."/>
            <person name="Takaki Y."/>
            <person name="Nishi S."/>
            <person name="Hori S."/>
            <person name="Arai W."/>
            <person name="Tsubouchi T."/>
            <person name="Morono Y."/>
            <person name="Uchiyama I."/>
            <person name="Ito T."/>
            <person name="Fujiyama A."/>
            <person name="Inagaki F."/>
            <person name="Takami H."/>
        </authorList>
    </citation>
    <scope>NUCLEOTIDE SEQUENCE</scope>
    <source>
        <strain evidence="6">Expedition CK06-06</strain>
    </source>
</reference>
<dbReference type="GO" id="GO:0046872">
    <property type="term" value="F:metal ion binding"/>
    <property type="evidence" value="ECO:0007669"/>
    <property type="project" value="UniProtKB-KW"/>
</dbReference>
<evidence type="ECO:0000256" key="4">
    <source>
        <dbReference type="ARBA" id="ARBA00023014"/>
    </source>
</evidence>
<evidence type="ECO:0000256" key="2">
    <source>
        <dbReference type="ARBA" id="ARBA00022723"/>
    </source>
</evidence>
<dbReference type="InterPro" id="IPR007197">
    <property type="entry name" value="rSAM"/>
</dbReference>
<dbReference type="Gene3D" id="3.20.20.70">
    <property type="entry name" value="Aldolase class I"/>
    <property type="match status" value="1"/>
</dbReference>
<gene>
    <name evidence="6" type="ORF">S12H4_58571</name>
</gene>
<dbReference type="EMBL" id="BARW01038076">
    <property type="protein sequence ID" value="GAJ20278.1"/>
    <property type="molecule type" value="Genomic_DNA"/>
</dbReference>
<comment type="similarity">
    <text evidence="5">Belongs to the radical SAM superfamily. Anaerobic sulfatase-maturating enzyme family.</text>
</comment>
<comment type="caution">
    <text evidence="6">The sequence shown here is derived from an EMBL/GenBank/DDBJ whole genome shotgun (WGS) entry which is preliminary data.</text>
</comment>
<dbReference type="InterPro" id="IPR023867">
    <property type="entry name" value="Sulphatase_maturase_rSAM"/>
</dbReference>
<dbReference type="PANTHER" id="PTHR43273:SF3">
    <property type="entry name" value="ANAEROBIC SULFATASE-MATURATING ENZYME HOMOLOG ASLB-RELATED"/>
    <property type="match status" value="1"/>
</dbReference>
<evidence type="ECO:0000256" key="5">
    <source>
        <dbReference type="ARBA" id="ARBA00023601"/>
    </source>
</evidence>
<dbReference type="PANTHER" id="PTHR43273">
    <property type="entry name" value="ANAEROBIC SULFATASE-MATURATING ENZYME HOMOLOG ASLB-RELATED"/>
    <property type="match status" value="1"/>
</dbReference>
<accession>X1URZ7</accession>
<keyword evidence="2" id="KW-0479">Metal-binding</keyword>